<evidence type="ECO:0000256" key="9">
    <source>
        <dbReference type="SAM" id="Phobius"/>
    </source>
</evidence>
<keyword evidence="13" id="KW-1185">Reference proteome</keyword>
<keyword evidence="6 12" id="KW-0067">ATP-binding</keyword>
<dbReference type="SUPFAM" id="SSF90123">
    <property type="entry name" value="ABC transporter transmembrane region"/>
    <property type="match status" value="1"/>
</dbReference>
<dbReference type="InterPro" id="IPR036640">
    <property type="entry name" value="ABC1_TM_sf"/>
</dbReference>
<protein>
    <submittedName>
        <fullName evidence="12">ATP-binding cassette transporter</fullName>
    </submittedName>
</protein>
<dbReference type="InterPro" id="IPR003593">
    <property type="entry name" value="AAA+_ATPase"/>
</dbReference>
<dbReference type="Pfam" id="PF00005">
    <property type="entry name" value="ABC_tran"/>
    <property type="match status" value="1"/>
</dbReference>
<proteinExistence type="inferred from homology"/>
<feature type="transmembrane region" description="Helical" evidence="9">
    <location>
        <begin position="21"/>
        <end position="48"/>
    </location>
</feature>
<evidence type="ECO:0000313" key="12">
    <source>
        <dbReference type="EMBL" id="SDO10526.1"/>
    </source>
</evidence>
<feature type="transmembrane region" description="Helical" evidence="9">
    <location>
        <begin position="138"/>
        <end position="164"/>
    </location>
</feature>
<dbReference type="InterPro" id="IPR003439">
    <property type="entry name" value="ABC_transporter-like_ATP-bd"/>
</dbReference>
<dbReference type="PANTHER" id="PTHR11384:SF59">
    <property type="entry name" value="LYSOSOMAL COBALAMIN TRANSPORTER ABCD4"/>
    <property type="match status" value="1"/>
</dbReference>
<dbReference type="InterPro" id="IPR011527">
    <property type="entry name" value="ABC1_TM_dom"/>
</dbReference>
<feature type="domain" description="ABC transmembrane type-1" evidence="11">
    <location>
        <begin position="29"/>
        <end position="328"/>
    </location>
</feature>
<dbReference type="InterPro" id="IPR050835">
    <property type="entry name" value="ABC_transporter_sub-D"/>
</dbReference>
<dbReference type="Pfam" id="PF06472">
    <property type="entry name" value="ABC_membrane_2"/>
    <property type="match status" value="1"/>
</dbReference>
<evidence type="ECO:0000256" key="8">
    <source>
        <dbReference type="ARBA" id="ARBA00023136"/>
    </source>
</evidence>
<evidence type="ECO:0000256" key="2">
    <source>
        <dbReference type="ARBA" id="ARBA00005417"/>
    </source>
</evidence>
<dbReference type="Gene3D" id="1.20.1560.10">
    <property type="entry name" value="ABC transporter type 1, transmembrane domain"/>
    <property type="match status" value="1"/>
</dbReference>
<feature type="domain" description="ABC transporter" evidence="10">
    <location>
        <begin position="365"/>
        <end position="544"/>
    </location>
</feature>
<dbReference type="Proteomes" id="UP000198795">
    <property type="component" value="Unassembled WGS sequence"/>
</dbReference>
<dbReference type="PROSITE" id="PS00211">
    <property type="entry name" value="ABC_TRANSPORTER_1"/>
    <property type="match status" value="1"/>
</dbReference>
<evidence type="ECO:0000256" key="5">
    <source>
        <dbReference type="ARBA" id="ARBA00022741"/>
    </source>
</evidence>
<evidence type="ECO:0000256" key="6">
    <source>
        <dbReference type="ARBA" id="ARBA00022840"/>
    </source>
</evidence>
<sequence length="545" mass="61462">MRSVSRAGLRYASSYFLETWKLVPLILLAAVIACQLGVVAAQVAMNYWRNDFFQSLQDKNWTEFVRQFWVYILIAAALITATVYQKYFAQWLTIHWRDWLTQRFLDLWLANANFYRARLKPKSEDNPDQRIAEDTYKFVSHVISISVGLVGATVTLGSFVTILWIISQSVPVTLFGEERVIPGLLVWILVLYSAAGTLLAHMIGRRLIPLNFEQDRREGDFRFGLMRVRDNAEEIALLNGGAPERRELNSRFKMLAENWYALMARQKMLNFFTEAYKHSSLYIPYLLLAPLYFSGGIQFGAFMQAGSAFAQVRGALSFFVTAYEELSELIAVTQRLSRLENDLGTAQEIEPCIPSENREGDVPRLHIAQLRVLDPTERDTLGQLESLNLARGEEFKIAGPSGSGKTSLVKGIAGIWPYARGDVASNLERTLVLPQRAYMPLGTLKDAVSYPMTRDEVDDDIAQAALRDVGLAALVDNLHDKTIVERLSGGELQRLSVARALLYKPDLLILDEATSALEWTAQCQLGNLVRERLPDTIIIETSHAE</sequence>
<evidence type="ECO:0000313" key="13">
    <source>
        <dbReference type="Proteomes" id="UP000198795"/>
    </source>
</evidence>
<evidence type="ECO:0000256" key="7">
    <source>
        <dbReference type="ARBA" id="ARBA00022989"/>
    </source>
</evidence>
<evidence type="ECO:0000259" key="10">
    <source>
        <dbReference type="PROSITE" id="PS50893"/>
    </source>
</evidence>
<dbReference type="SMART" id="SM00382">
    <property type="entry name" value="AAA"/>
    <property type="match status" value="1"/>
</dbReference>
<comment type="similarity">
    <text evidence="2">Belongs to the ABC transporter superfamily.</text>
</comment>
<dbReference type="Gene3D" id="3.40.50.300">
    <property type="entry name" value="P-loop containing nucleotide triphosphate hydrolases"/>
    <property type="match status" value="1"/>
</dbReference>
<keyword evidence="3" id="KW-0813">Transport</keyword>
<keyword evidence="4 9" id="KW-0812">Transmembrane</keyword>
<organism evidence="12 13">
    <name type="scientific">Filomicrobium insigne</name>
    <dbReference type="NCBI Taxonomy" id="418854"/>
    <lineage>
        <taxon>Bacteria</taxon>
        <taxon>Pseudomonadati</taxon>
        <taxon>Pseudomonadota</taxon>
        <taxon>Alphaproteobacteria</taxon>
        <taxon>Hyphomicrobiales</taxon>
        <taxon>Hyphomicrobiaceae</taxon>
        <taxon>Filomicrobium</taxon>
    </lineage>
</organism>
<feature type="transmembrane region" description="Helical" evidence="9">
    <location>
        <begin position="184"/>
        <end position="204"/>
    </location>
</feature>
<name>A0A1H0GTY1_9HYPH</name>
<dbReference type="GO" id="GO:0005524">
    <property type="term" value="F:ATP binding"/>
    <property type="evidence" value="ECO:0007669"/>
    <property type="project" value="UniProtKB-KW"/>
</dbReference>
<evidence type="ECO:0000256" key="3">
    <source>
        <dbReference type="ARBA" id="ARBA00022448"/>
    </source>
</evidence>
<dbReference type="InterPro" id="IPR027417">
    <property type="entry name" value="P-loop_NTPase"/>
</dbReference>
<feature type="transmembrane region" description="Helical" evidence="9">
    <location>
        <begin position="68"/>
        <end position="87"/>
    </location>
</feature>
<keyword evidence="5" id="KW-0547">Nucleotide-binding</keyword>
<dbReference type="PROSITE" id="PS51257">
    <property type="entry name" value="PROKAR_LIPOPROTEIN"/>
    <property type="match status" value="1"/>
</dbReference>
<comment type="subcellular location">
    <subcellularLocation>
        <location evidence="1">Cell membrane</location>
        <topology evidence="1">Multi-pass membrane protein</topology>
    </subcellularLocation>
</comment>
<dbReference type="PROSITE" id="PS50893">
    <property type="entry name" value="ABC_TRANSPORTER_2"/>
    <property type="match status" value="1"/>
</dbReference>
<keyword evidence="8 9" id="KW-0472">Membrane</keyword>
<dbReference type="RefSeq" id="WP_090226070.1">
    <property type="nucleotide sequence ID" value="NZ_FNJC01000001.1"/>
</dbReference>
<evidence type="ECO:0000256" key="4">
    <source>
        <dbReference type="ARBA" id="ARBA00022692"/>
    </source>
</evidence>
<accession>A0A1H0GTY1</accession>
<dbReference type="PANTHER" id="PTHR11384">
    <property type="entry name" value="ATP-BINDING CASSETTE, SUB-FAMILY D MEMBER"/>
    <property type="match status" value="1"/>
</dbReference>
<dbReference type="SUPFAM" id="SSF52540">
    <property type="entry name" value="P-loop containing nucleoside triphosphate hydrolases"/>
    <property type="match status" value="1"/>
</dbReference>
<gene>
    <name evidence="12" type="ORF">SAMN04488061_0274</name>
</gene>
<evidence type="ECO:0000259" key="11">
    <source>
        <dbReference type="PROSITE" id="PS50929"/>
    </source>
</evidence>
<dbReference type="EMBL" id="FNJC01000001">
    <property type="protein sequence ID" value="SDO10526.1"/>
    <property type="molecule type" value="Genomic_DNA"/>
</dbReference>
<dbReference type="PROSITE" id="PS50929">
    <property type="entry name" value="ABC_TM1F"/>
    <property type="match status" value="1"/>
</dbReference>
<comment type="caution">
    <text evidence="12">The sequence shown here is derived from an EMBL/GenBank/DDBJ whole genome shotgun (WGS) entry which is preliminary data.</text>
</comment>
<evidence type="ECO:0000256" key="1">
    <source>
        <dbReference type="ARBA" id="ARBA00004651"/>
    </source>
</evidence>
<dbReference type="InterPro" id="IPR017871">
    <property type="entry name" value="ABC_transporter-like_CS"/>
</dbReference>
<reference evidence="12 13" key="1">
    <citation type="submission" date="2016-10" db="EMBL/GenBank/DDBJ databases">
        <authorList>
            <person name="Varghese N."/>
            <person name="Submissions S."/>
        </authorList>
    </citation>
    <scope>NUCLEOTIDE SEQUENCE [LARGE SCALE GENOMIC DNA]</scope>
    <source>
        <strain evidence="12 13">CGMCC 1.6497</strain>
    </source>
</reference>
<keyword evidence="7 9" id="KW-1133">Transmembrane helix</keyword>